<evidence type="ECO:0000256" key="2">
    <source>
        <dbReference type="SAM" id="SignalP"/>
    </source>
</evidence>
<organism evidence="3 4">
    <name type="scientific">Prochlorococcus marinus (strain MIT 9303)</name>
    <dbReference type="NCBI Taxonomy" id="59922"/>
    <lineage>
        <taxon>Bacteria</taxon>
        <taxon>Bacillati</taxon>
        <taxon>Cyanobacteriota</taxon>
        <taxon>Cyanophyceae</taxon>
        <taxon>Synechococcales</taxon>
        <taxon>Prochlorococcaceae</taxon>
        <taxon>Prochlorococcus</taxon>
    </lineage>
</organism>
<dbReference type="HOGENOM" id="CLU_2864247_0_0_3"/>
<feature type="signal peptide" evidence="2">
    <location>
        <begin position="1"/>
        <end position="20"/>
    </location>
</feature>
<feature type="region of interest" description="Disordered" evidence="1">
    <location>
        <begin position="24"/>
        <end position="64"/>
    </location>
</feature>
<sequence>MIHPFAIVFAALLLCNPVHAMGCSGDRSHKHDGDSTEKMSESTDTTSKTSIDASKAKGSESLNN</sequence>
<feature type="compositionally biased region" description="Basic and acidic residues" evidence="1">
    <location>
        <begin position="26"/>
        <end position="41"/>
    </location>
</feature>
<gene>
    <name evidence="3" type="ordered locus">P9303_13651</name>
</gene>
<dbReference type="EMBL" id="CP000554">
    <property type="protein sequence ID" value="ABM78112.1"/>
    <property type="molecule type" value="Genomic_DNA"/>
</dbReference>
<evidence type="ECO:0000256" key="1">
    <source>
        <dbReference type="SAM" id="MobiDB-lite"/>
    </source>
</evidence>
<accession>A2C9F2</accession>
<protein>
    <submittedName>
        <fullName evidence="3">Uncharacterized protein</fullName>
    </submittedName>
</protein>
<reference evidence="3 4" key="1">
    <citation type="journal article" date="2007" name="PLoS Genet.">
        <title>Patterns and implications of gene gain and loss in the evolution of Prochlorococcus.</title>
        <authorList>
            <person name="Kettler G.C."/>
            <person name="Martiny A.C."/>
            <person name="Huang K."/>
            <person name="Zucker J."/>
            <person name="Coleman M.L."/>
            <person name="Rodrigue S."/>
            <person name="Chen F."/>
            <person name="Lapidus A."/>
            <person name="Ferriera S."/>
            <person name="Johnson J."/>
            <person name="Steglich C."/>
            <person name="Church G.M."/>
            <person name="Richardson P."/>
            <person name="Chisholm S.W."/>
        </authorList>
    </citation>
    <scope>NUCLEOTIDE SEQUENCE [LARGE SCALE GENOMIC DNA]</scope>
    <source>
        <strain evidence="3 4">MIT 9303</strain>
    </source>
</reference>
<feature type="compositionally biased region" description="Polar residues" evidence="1">
    <location>
        <begin position="42"/>
        <end position="52"/>
    </location>
</feature>
<evidence type="ECO:0000313" key="4">
    <source>
        <dbReference type="Proteomes" id="UP000002274"/>
    </source>
</evidence>
<feature type="chain" id="PRO_5002642991" evidence="2">
    <location>
        <begin position="21"/>
        <end position="64"/>
    </location>
</feature>
<evidence type="ECO:0000313" key="3">
    <source>
        <dbReference type="EMBL" id="ABM78112.1"/>
    </source>
</evidence>
<dbReference type="AlphaFoldDB" id="A2C9F2"/>
<name>A2C9F2_PROM3</name>
<dbReference type="Proteomes" id="UP000002274">
    <property type="component" value="Chromosome"/>
</dbReference>
<proteinExistence type="predicted"/>
<dbReference type="KEGG" id="pmf:P9303_13651"/>
<keyword evidence="2" id="KW-0732">Signal</keyword>